<evidence type="ECO:0000256" key="4">
    <source>
        <dbReference type="ARBA" id="ARBA00022475"/>
    </source>
</evidence>
<evidence type="ECO:0000256" key="2">
    <source>
        <dbReference type="ARBA" id="ARBA00010735"/>
    </source>
</evidence>
<evidence type="ECO:0000256" key="1">
    <source>
        <dbReference type="ARBA" id="ARBA00004651"/>
    </source>
</evidence>
<dbReference type="AlphaFoldDB" id="M3US04"/>
<dbReference type="PANTHER" id="PTHR34979:SF1">
    <property type="entry name" value="INNER MEMBRANE PROTEIN YGAZ"/>
    <property type="match status" value="1"/>
</dbReference>
<accession>M3US04</accession>
<evidence type="ECO:0000256" key="7">
    <source>
        <dbReference type="ARBA" id="ARBA00023136"/>
    </source>
</evidence>
<organism evidence="9 10">
    <name type="scientific">Gordonia malaquae NBRC 108250</name>
    <dbReference type="NCBI Taxonomy" id="1223542"/>
    <lineage>
        <taxon>Bacteria</taxon>
        <taxon>Bacillati</taxon>
        <taxon>Actinomycetota</taxon>
        <taxon>Actinomycetes</taxon>
        <taxon>Mycobacteriales</taxon>
        <taxon>Gordoniaceae</taxon>
        <taxon>Gordonia</taxon>
    </lineage>
</organism>
<evidence type="ECO:0000256" key="5">
    <source>
        <dbReference type="ARBA" id="ARBA00022692"/>
    </source>
</evidence>
<protein>
    <submittedName>
        <fullName evidence="9">Putative branched-chain amino acid export protein large subunit</fullName>
    </submittedName>
</protein>
<evidence type="ECO:0000256" key="8">
    <source>
        <dbReference type="SAM" id="Phobius"/>
    </source>
</evidence>
<feature type="transmembrane region" description="Helical" evidence="8">
    <location>
        <begin position="207"/>
        <end position="224"/>
    </location>
</feature>
<comment type="caution">
    <text evidence="9">The sequence shown here is derived from an EMBL/GenBank/DDBJ whole genome shotgun (WGS) entry which is preliminary data.</text>
</comment>
<keyword evidence="4" id="KW-1003">Cell membrane</keyword>
<dbReference type="EMBL" id="BAOP01000001">
    <property type="protein sequence ID" value="GAC77997.1"/>
    <property type="molecule type" value="Genomic_DNA"/>
</dbReference>
<comment type="similarity">
    <text evidence="2">Belongs to the AzlC family.</text>
</comment>
<dbReference type="OrthoDB" id="3181706at2"/>
<dbReference type="Proteomes" id="UP000035009">
    <property type="component" value="Unassembled WGS sequence"/>
</dbReference>
<dbReference type="PANTHER" id="PTHR34979">
    <property type="entry name" value="INNER MEMBRANE PROTEIN YGAZ"/>
    <property type="match status" value="1"/>
</dbReference>
<proteinExistence type="inferred from homology"/>
<evidence type="ECO:0000256" key="3">
    <source>
        <dbReference type="ARBA" id="ARBA00022448"/>
    </source>
</evidence>
<dbReference type="GO" id="GO:0005886">
    <property type="term" value="C:plasma membrane"/>
    <property type="evidence" value="ECO:0007669"/>
    <property type="project" value="UniProtKB-SubCell"/>
</dbReference>
<name>M3US04_GORML</name>
<dbReference type="Pfam" id="PF03591">
    <property type="entry name" value="AzlC"/>
    <property type="match status" value="1"/>
</dbReference>
<feature type="transmembrane region" description="Helical" evidence="8">
    <location>
        <begin position="51"/>
        <end position="81"/>
    </location>
</feature>
<keyword evidence="5 8" id="KW-0812">Transmembrane</keyword>
<evidence type="ECO:0000313" key="10">
    <source>
        <dbReference type="Proteomes" id="UP000035009"/>
    </source>
</evidence>
<dbReference type="GO" id="GO:1903785">
    <property type="term" value="P:L-valine transmembrane transport"/>
    <property type="evidence" value="ECO:0007669"/>
    <property type="project" value="TreeGrafter"/>
</dbReference>
<feature type="transmembrane region" description="Helical" evidence="8">
    <location>
        <begin position="12"/>
        <end position="31"/>
    </location>
</feature>
<keyword evidence="3" id="KW-0813">Transport</keyword>
<gene>
    <name evidence="9" type="ORF">GM1_001_01220</name>
</gene>
<keyword evidence="10" id="KW-1185">Reference proteome</keyword>
<keyword evidence="6 8" id="KW-1133">Transmembrane helix</keyword>
<dbReference type="RefSeq" id="WP_008375798.1">
    <property type="nucleotide sequence ID" value="NZ_BAOP01000001.1"/>
</dbReference>
<dbReference type="STRING" id="410332.SAMN04488550_3387"/>
<sequence>MKIVRLLEGLPPAAKAAGVVWLGLFALGLGFGVLTRTTGFDWWVAPVMSAVIFAGSAEFILVGLFAVATPLAVIAATAALVNSRHLFYGLSFPIHKLRGRGAKTYGVYALVDEAYVMATSPEGGAWSGRQLLWTQAGLHVSWVLGALTGSLAGPTLLSGLSGLDFVLTALFLILAVDAVDASRDAATATIAVVAGVIAHLIAPEAMLIVAISLFTVGILLRYAAKEGARSHA</sequence>
<reference evidence="9 10" key="1">
    <citation type="submission" date="2013-02" db="EMBL/GenBank/DDBJ databases">
        <title>Whole genome shotgun sequence of Gordonia malaquae NBRC 108250.</title>
        <authorList>
            <person name="Yoshida I."/>
            <person name="Hosoyama A."/>
            <person name="Tsuchikane K."/>
            <person name="Ando Y."/>
            <person name="Baba S."/>
            <person name="Ohji S."/>
            <person name="Hamada M."/>
            <person name="Tamura T."/>
            <person name="Yamazoe A."/>
            <person name="Yamazaki S."/>
            <person name="Fujita N."/>
        </authorList>
    </citation>
    <scope>NUCLEOTIDE SEQUENCE [LARGE SCALE GENOMIC DNA]</scope>
    <source>
        <strain evidence="9 10">NBRC 108250</strain>
    </source>
</reference>
<dbReference type="eggNOG" id="COG1296">
    <property type="taxonomic scope" value="Bacteria"/>
</dbReference>
<dbReference type="InterPro" id="IPR011606">
    <property type="entry name" value="Brnchd-chn_aa_trnsp_permease"/>
</dbReference>
<evidence type="ECO:0000313" key="9">
    <source>
        <dbReference type="EMBL" id="GAC77997.1"/>
    </source>
</evidence>
<feature type="transmembrane region" description="Helical" evidence="8">
    <location>
        <begin position="159"/>
        <end position="178"/>
    </location>
</feature>
<comment type="subcellular location">
    <subcellularLocation>
        <location evidence="1">Cell membrane</location>
        <topology evidence="1">Multi-pass membrane protein</topology>
    </subcellularLocation>
</comment>
<evidence type="ECO:0000256" key="6">
    <source>
        <dbReference type="ARBA" id="ARBA00022989"/>
    </source>
</evidence>
<keyword evidence="7 8" id="KW-0472">Membrane</keyword>